<protein>
    <submittedName>
        <fullName evidence="1">Uncharacterized protein</fullName>
    </submittedName>
</protein>
<name>A0A2M3ZLC3_9DIPT</name>
<evidence type="ECO:0000313" key="1">
    <source>
        <dbReference type="EMBL" id="MBW29329.1"/>
    </source>
</evidence>
<proteinExistence type="predicted"/>
<organism evidence="1">
    <name type="scientific">Anopheles braziliensis</name>
    <dbReference type="NCBI Taxonomy" id="58242"/>
    <lineage>
        <taxon>Eukaryota</taxon>
        <taxon>Metazoa</taxon>
        <taxon>Ecdysozoa</taxon>
        <taxon>Arthropoda</taxon>
        <taxon>Hexapoda</taxon>
        <taxon>Insecta</taxon>
        <taxon>Pterygota</taxon>
        <taxon>Neoptera</taxon>
        <taxon>Endopterygota</taxon>
        <taxon>Diptera</taxon>
        <taxon>Nematocera</taxon>
        <taxon>Culicoidea</taxon>
        <taxon>Culicidae</taxon>
        <taxon>Anophelinae</taxon>
        <taxon>Anopheles</taxon>
    </lineage>
</organism>
<reference evidence="1" key="1">
    <citation type="submission" date="2018-01" db="EMBL/GenBank/DDBJ databases">
        <title>An insight into the sialome of Amazonian anophelines.</title>
        <authorList>
            <person name="Ribeiro J.M."/>
            <person name="Scarpassa V."/>
            <person name="Calvo E."/>
        </authorList>
    </citation>
    <scope>NUCLEOTIDE SEQUENCE</scope>
    <source>
        <tissue evidence="1">Salivary glands</tissue>
    </source>
</reference>
<accession>A0A2M3ZLC3</accession>
<dbReference type="EMBL" id="GGFM01008578">
    <property type="protein sequence ID" value="MBW29329.1"/>
    <property type="molecule type" value="Transcribed_RNA"/>
</dbReference>
<dbReference type="AlphaFoldDB" id="A0A2M3ZLC3"/>
<sequence>MMEGRGRGLLLLLLLLLLLVVVLVMLLLSYAGRLLGPCPGKQTAAGIGSGGRRIHRPGRWCRLGPDKGCCSSHRWCVWFLLQQQTVVSAKNSFLKHQYCIVEIMDFTLLYP</sequence>